<evidence type="ECO:0000313" key="2">
    <source>
        <dbReference type="Proteomes" id="UP001497527"/>
    </source>
</evidence>
<dbReference type="EMBL" id="CAXJIO010000015">
    <property type="protein sequence ID" value="CAL2104198.1"/>
    <property type="molecule type" value="Genomic_DNA"/>
</dbReference>
<reference evidence="1 2" key="1">
    <citation type="submission" date="2024-05" db="EMBL/GenBank/DDBJ databases">
        <authorList>
            <person name="Duchaud E."/>
        </authorList>
    </citation>
    <scope>NUCLEOTIDE SEQUENCE [LARGE SCALE GENOMIC DNA]</scope>
    <source>
        <strain evidence="1">Ena-SAMPLE-TAB-13-05-2024-13:56:06:370-140308</strain>
    </source>
</reference>
<gene>
    <name evidence="1" type="ORF">T190423A01A_60135</name>
</gene>
<comment type="caution">
    <text evidence="1">The sequence shown here is derived from an EMBL/GenBank/DDBJ whole genome shotgun (WGS) entry which is preliminary data.</text>
</comment>
<organism evidence="1 2">
    <name type="scientific">Tenacibaculum polynesiense</name>
    <dbReference type="NCBI Taxonomy" id="3137857"/>
    <lineage>
        <taxon>Bacteria</taxon>
        <taxon>Pseudomonadati</taxon>
        <taxon>Bacteroidota</taxon>
        <taxon>Flavobacteriia</taxon>
        <taxon>Flavobacteriales</taxon>
        <taxon>Flavobacteriaceae</taxon>
        <taxon>Tenacibaculum</taxon>
    </lineage>
</organism>
<protein>
    <submittedName>
        <fullName evidence="1">Uncharacterized protein</fullName>
    </submittedName>
</protein>
<accession>A0ABM9PF41</accession>
<keyword evidence="2" id="KW-1185">Reference proteome</keyword>
<dbReference type="Proteomes" id="UP001497527">
    <property type="component" value="Unassembled WGS sequence"/>
</dbReference>
<name>A0ABM9PF41_9FLAO</name>
<dbReference type="RefSeq" id="WP_348718472.1">
    <property type="nucleotide sequence ID" value="NZ_CAXJIO010000015.1"/>
</dbReference>
<evidence type="ECO:0000313" key="1">
    <source>
        <dbReference type="EMBL" id="CAL2104198.1"/>
    </source>
</evidence>
<proteinExistence type="predicted"/>
<sequence>MQQKIINKAFKKIKKKAKKEEGVSLTFTKTSEYLSQLLEDDYNVRFGDKSLRKAYKNSSEIKKPEVLKALCQFLGYESYEDYVNQHPTDKKSQLQIKLFLEFKHQF</sequence>